<dbReference type="GO" id="GO:0016491">
    <property type="term" value="F:oxidoreductase activity"/>
    <property type="evidence" value="ECO:0007669"/>
    <property type="project" value="UniProtKB-KW"/>
</dbReference>
<keyword evidence="3" id="KW-1003">Cell membrane</keyword>
<gene>
    <name evidence="8" type="primary">catD_1</name>
    <name evidence="8" type="ORF">Spa11_10610</name>
</gene>
<dbReference type="AlphaFoldDB" id="A0A518K527"/>
<evidence type="ECO:0000256" key="3">
    <source>
        <dbReference type="ARBA" id="ARBA00022475"/>
    </source>
</evidence>
<proteinExistence type="inferred from homology"/>
<organism evidence="8 9">
    <name type="scientific">Botrimarina mediterranea</name>
    <dbReference type="NCBI Taxonomy" id="2528022"/>
    <lineage>
        <taxon>Bacteria</taxon>
        <taxon>Pseudomonadati</taxon>
        <taxon>Planctomycetota</taxon>
        <taxon>Planctomycetia</taxon>
        <taxon>Pirellulales</taxon>
        <taxon>Lacipirellulaceae</taxon>
        <taxon>Botrimarina</taxon>
    </lineage>
</organism>
<protein>
    <submittedName>
        <fullName evidence="8">Oxidoreductase CatD</fullName>
        <ecNumber evidence="8">1.-.-.-</ecNumber>
    </submittedName>
</protein>
<sequence length="141" mass="15168">MKNYDDLGKLILRVTVGGLMLFHGVAKLQTGIGGISGMLAAKGLPTFLAYGVYVGEIVAPLLLIAGLFTRPAALVFVFNMIVAVALAHPGDLFKIGEHGGWALELQGFYILTALVVALIGPGAWSLDAKRQKKAWWQFWSK</sequence>
<evidence type="ECO:0000256" key="4">
    <source>
        <dbReference type="ARBA" id="ARBA00022692"/>
    </source>
</evidence>
<accession>A0A518K527</accession>
<comment type="similarity">
    <text evidence="2">Belongs to the DoxX family.</text>
</comment>
<keyword evidence="4 7" id="KW-0812">Transmembrane</keyword>
<feature type="transmembrane region" description="Helical" evidence="7">
    <location>
        <begin position="72"/>
        <end position="88"/>
    </location>
</feature>
<reference evidence="8 9" key="1">
    <citation type="submission" date="2019-02" db="EMBL/GenBank/DDBJ databases">
        <title>Deep-cultivation of Planctomycetes and their phenomic and genomic characterization uncovers novel biology.</title>
        <authorList>
            <person name="Wiegand S."/>
            <person name="Jogler M."/>
            <person name="Boedeker C."/>
            <person name="Pinto D."/>
            <person name="Vollmers J."/>
            <person name="Rivas-Marin E."/>
            <person name="Kohn T."/>
            <person name="Peeters S.H."/>
            <person name="Heuer A."/>
            <person name="Rast P."/>
            <person name="Oberbeckmann S."/>
            <person name="Bunk B."/>
            <person name="Jeske O."/>
            <person name="Meyerdierks A."/>
            <person name="Storesund J.E."/>
            <person name="Kallscheuer N."/>
            <person name="Luecker S."/>
            <person name="Lage O.M."/>
            <person name="Pohl T."/>
            <person name="Merkel B.J."/>
            <person name="Hornburger P."/>
            <person name="Mueller R.-W."/>
            <person name="Bruemmer F."/>
            <person name="Labrenz M."/>
            <person name="Spormann A.M."/>
            <person name="Op den Camp H."/>
            <person name="Overmann J."/>
            <person name="Amann R."/>
            <person name="Jetten M.S.M."/>
            <person name="Mascher T."/>
            <person name="Medema M.H."/>
            <person name="Devos D.P."/>
            <person name="Kaster A.-K."/>
            <person name="Ovreas L."/>
            <person name="Rohde M."/>
            <person name="Galperin M.Y."/>
            <person name="Jogler C."/>
        </authorList>
    </citation>
    <scope>NUCLEOTIDE SEQUENCE [LARGE SCALE GENOMIC DNA]</scope>
    <source>
        <strain evidence="8 9">Spa11</strain>
    </source>
</reference>
<dbReference type="Proteomes" id="UP000316426">
    <property type="component" value="Chromosome"/>
</dbReference>
<feature type="transmembrane region" description="Helical" evidence="7">
    <location>
        <begin position="108"/>
        <end position="126"/>
    </location>
</feature>
<evidence type="ECO:0000256" key="5">
    <source>
        <dbReference type="ARBA" id="ARBA00022989"/>
    </source>
</evidence>
<evidence type="ECO:0000313" key="9">
    <source>
        <dbReference type="Proteomes" id="UP000316426"/>
    </source>
</evidence>
<dbReference type="RefSeq" id="WP_145108902.1">
    <property type="nucleotide sequence ID" value="NZ_CP036349.1"/>
</dbReference>
<comment type="subcellular location">
    <subcellularLocation>
        <location evidence="1">Cell membrane</location>
        <topology evidence="1">Multi-pass membrane protein</topology>
    </subcellularLocation>
</comment>
<evidence type="ECO:0000256" key="1">
    <source>
        <dbReference type="ARBA" id="ARBA00004651"/>
    </source>
</evidence>
<feature type="transmembrane region" description="Helical" evidence="7">
    <location>
        <begin position="7"/>
        <end position="26"/>
    </location>
</feature>
<dbReference type="InterPro" id="IPR051907">
    <property type="entry name" value="DoxX-like_oxidoreductase"/>
</dbReference>
<dbReference type="EMBL" id="CP036349">
    <property type="protein sequence ID" value="QDV72877.1"/>
    <property type="molecule type" value="Genomic_DNA"/>
</dbReference>
<keyword evidence="5 7" id="KW-1133">Transmembrane helix</keyword>
<feature type="transmembrane region" description="Helical" evidence="7">
    <location>
        <begin position="46"/>
        <end position="65"/>
    </location>
</feature>
<keyword evidence="8" id="KW-0560">Oxidoreductase</keyword>
<evidence type="ECO:0000313" key="8">
    <source>
        <dbReference type="EMBL" id="QDV72877.1"/>
    </source>
</evidence>
<dbReference type="Pfam" id="PF07681">
    <property type="entry name" value="DoxX"/>
    <property type="match status" value="1"/>
</dbReference>
<dbReference type="KEGG" id="bmei:Spa11_10610"/>
<dbReference type="InterPro" id="IPR032808">
    <property type="entry name" value="DoxX"/>
</dbReference>
<keyword evidence="9" id="KW-1185">Reference proteome</keyword>
<keyword evidence="6 7" id="KW-0472">Membrane</keyword>
<evidence type="ECO:0000256" key="7">
    <source>
        <dbReference type="SAM" id="Phobius"/>
    </source>
</evidence>
<dbReference type="EC" id="1.-.-.-" evidence="8"/>
<dbReference type="PANTHER" id="PTHR33452:SF1">
    <property type="entry name" value="INNER MEMBRANE PROTEIN YPHA-RELATED"/>
    <property type="match status" value="1"/>
</dbReference>
<evidence type="ECO:0000256" key="2">
    <source>
        <dbReference type="ARBA" id="ARBA00006679"/>
    </source>
</evidence>
<evidence type="ECO:0000256" key="6">
    <source>
        <dbReference type="ARBA" id="ARBA00023136"/>
    </source>
</evidence>
<dbReference type="PANTHER" id="PTHR33452">
    <property type="entry name" value="OXIDOREDUCTASE CATD-RELATED"/>
    <property type="match status" value="1"/>
</dbReference>
<name>A0A518K527_9BACT</name>
<dbReference type="GO" id="GO:0005886">
    <property type="term" value="C:plasma membrane"/>
    <property type="evidence" value="ECO:0007669"/>
    <property type="project" value="UniProtKB-SubCell"/>
</dbReference>